<dbReference type="Proteomes" id="UP001620626">
    <property type="component" value="Unassembled WGS sequence"/>
</dbReference>
<dbReference type="InterPro" id="IPR000536">
    <property type="entry name" value="Nucl_hrmn_rcpt_lig-bd"/>
</dbReference>
<dbReference type="PANTHER" id="PTHR47630">
    <property type="entry name" value="NUCLEAR HORMONE RECEPTOR FAMILY-RELATED-RELATED"/>
    <property type="match status" value="1"/>
</dbReference>
<keyword evidence="1" id="KW-0805">Transcription regulation</keyword>
<accession>A0ABD2LIE7</accession>
<gene>
    <name evidence="5" type="ORF">niasHT_011317</name>
</gene>
<keyword evidence="2" id="KW-0804">Transcription</keyword>
<evidence type="ECO:0000256" key="3">
    <source>
        <dbReference type="ARBA" id="ARBA00023170"/>
    </source>
</evidence>
<evidence type="ECO:0000256" key="2">
    <source>
        <dbReference type="ARBA" id="ARBA00023163"/>
    </source>
</evidence>
<keyword evidence="3" id="KW-0675">Receptor</keyword>
<dbReference type="SUPFAM" id="SSF48508">
    <property type="entry name" value="Nuclear receptor ligand-binding domain"/>
    <property type="match status" value="1"/>
</dbReference>
<dbReference type="Gene3D" id="1.10.565.10">
    <property type="entry name" value="Retinoid X Receptor"/>
    <property type="match status" value="1"/>
</dbReference>
<comment type="caution">
    <text evidence="5">The sequence shown here is derived from an EMBL/GenBank/DDBJ whole genome shotgun (WGS) entry which is preliminary data.</text>
</comment>
<dbReference type="EMBL" id="JBICBT010000406">
    <property type="protein sequence ID" value="KAL3114881.1"/>
    <property type="molecule type" value="Genomic_DNA"/>
</dbReference>
<dbReference type="InterPro" id="IPR052499">
    <property type="entry name" value="C.elegans_NHRs"/>
</dbReference>
<evidence type="ECO:0000313" key="5">
    <source>
        <dbReference type="EMBL" id="KAL3114881.1"/>
    </source>
</evidence>
<dbReference type="Pfam" id="PF00104">
    <property type="entry name" value="Hormone_recep"/>
    <property type="match status" value="1"/>
</dbReference>
<sequence>MFLDSATMAFTELVLPFRKLPESEYVILRALCLFSPVPRLTENGRETVERARDRYLNCLSELLRRSERGDGESALGRMSRLMMFLATVEQVAEMDDNAFAMLNVFNLAGMRGMLTYDMHIKAMD</sequence>
<dbReference type="AlphaFoldDB" id="A0ABD2LIE7"/>
<protein>
    <recommendedName>
        <fullName evidence="4">NR LBD domain-containing protein</fullName>
    </recommendedName>
</protein>
<reference evidence="5 6" key="1">
    <citation type="submission" date="2024-10" db="EMBL/GenBank/DDBJ databases">
        <authorList>
            <person name="Kim D."/>
        </authorList>
    </citation>
    <scope>NUCLEOTIDE SEQUENCE [LARGE SCALE GENOMIC DNA]</scope>
    <source>
        <strain evidence="5">BH-2024</strain>
    </source>
</reference>
<name>A0ABD2LIE7_9BILA</name>
<organism evidence="5 6">
    <name type="scientific">Heterodera trifolii</name>
    <dbReference type="NCBI Taxonomy" id="157864"/>
    <lineage>
        <taxon>Eukaryota</taxon>
        <taxon>Metazoa</taxon>
        <taxon>Ecdysozoa</taxon>
        <taxon>Nematoda</taxon>
        <taxon>Chromadorea</taxon>
        <taxon>Rhabditida</taxon>
        <taxon>Tylenchina</taxon>
        <taxon>Tylenchomorpha</taxon>
        <taxon>Tylenchoidea</taxon>
        <taxon>Heteroderidae</taxon>
        <taxon>Heteroderinae</taxon>
        <taxon>Heterodera</taxon>
    </lineage>
</organism>
<dbReference type="InterPro" id="IPR035500">
    <property type="entry name" value="NHR-like_dom_sf"/>
</dbReference>
<evidence type="ECO:0000256" key="1">
    <source>
        <dbReference type="ARBA" id="ARBA00023015"/>
    </source>
</evidence>
<evidence type="ECO:0000259" key="4">
    <source>
        <dbReference type="PROSITE" id="PS51843"/>
    </source>
</evidence>
<feature type="domain" description="NR LBD" evidence="4">
    <location>
        <begin position="1"/>
        <end position="121"/>
    </location>
</feature>
<proteinExistence type="predicted"/>
<keyword evidence="6" id="KW-1185">Reference proteome</keyword>
<dbReference type="PROSITE" id="PS51843">
    <property type="entry name" value="NR_LBD"/>
    <property type="match status" value="1"/>
</dbReference>
<evidence type="ECO:0000313" key="6">
    <source>
        <dbReference type="Proteomes" id="UP001620626"/>
    </source>
</evidence>